<evidence type="ECO:0000313" key="2">
    <source>
        <dbReference type="EMBL" id="VEB44389.1"/>
    </source>
</evidence>
<dbReference type="PROSITE" id="PS51385">
    <property type="entry name" value="YJEF_N"/>
    <property type="match status" value="1"/>
</dbReference>
<dbReference type="SUPFAM" id="SSF64153">
    <property type="entry name" value="YjeF N-terminal domain-like"/>
    <property type="match status" value="1"/>
</dbReference>
<dbReference type="EMBL" id="LR134182">
    <property type="protein sequence ID" value="VEB44389.1"/>
    <property type="molecule type" value="Genomic_DNA"/>
</dbReference>
<reference evidence="2 3" key="1">
    <citation type="submission" date="2018-12" db="EMBL/GenBank/DDBJ databases">
        <authorList>
            <consortium name="Pathogen Informatics"/>
        </authorList>
    </citation>
    <scope>NUCLEOTIDE SEQUENCE [LARGE SCALE GENOMIC DNA]</scope>
    <source>
        <strain evidence="2 3">NCTC9695</strain>
    </source>
</reference>
<dbReference type="Gene3D" id="3.40.50.10260">
    <property type="entry name" value="YjeF N-terminal domain"/>
    <property type="match status" value="1"/>
</dbReference>
<name>A0A447THN5_CHRVL</name>
<proteinExistence type="predicted"/>
<sequence>MRRAALAAADWVTRHCPPASSLLVCAGPGNNGGDALYARWSCRSAAIR</sequence>
<evidence type="ECO:0000259" key="1">
    <source>
        <dbReference type="PROSITE" id="PS51385"/>
    </source>
</evidence>
<accession>A0A447THN5</accession>
<dbReference type="Proteomes" id="UP000275777">
    <property type="component" value="Chromosome"/>
</dbReference>
<dbReference type="AlphaFoldDB" id="A0A447THN5"/>
<dbReference type="Pfam" id="PF03853">
    <property type="entry name" value="YjeF_N"/>
    <property type="match status" value="1"/>
</dbReference>
<organism evidence="2 3">
    <name type="scientific">Chromobacterium violaceum</name>
    <dbReference type="NCBI Taxonomy" id="536"/>
    <lineage>
        <taxon>Bacteria</taxon>
        <taxon>Pseudomonadati</taxon>
        <taxon>Pseudomonadota</taxon>
        <taxon>Betaproteobacteria</taxon>
        <taxon>Neisseriales</taxon>
        <taxon>Chromobacteriaceae</taxon>
        <taxon>Chromobacterium</taxon>
    </lineage>
</organism>
<feature type="domain" description="YjeF N-terminal" evidence="1">
    <location>
        <begin position="1"/>
        <end position="48"/>
    </location>
</feature>
<dbReference type="InterPro" id="IPR004443">
    <property type="entry name" value="YjeF_N_dom"/>
</dbReference>
<gene>
    <name evidence="2" type="ORF">NCTC9695_04879</name>
</gene>
<evidence type="ECO:0000313" key="3">
    <source>
        <dbReference type="Proteomes" id="UP000275777"/>
    </source>
</evidence>
<protein>
    <submittedName>
        <fullName evidence="2">Uncharacterized conserved protein</fullName>
    </submittedName>
</protein>
<dbReference type="InterPro" id="IPR036652">
    <property type="entry name" value="YjeF_N_dom_sf"/>
</dbReference>